<dbReference type="Proteomes" id="UP000595437">
    <property type="component" value="Chromosome 15"/>
</dbReference>
<reference evidence="2" key="1">
    <citation type="submission" date="2021-01" db="EMBL/GenBank/DDBJ databases">
        <title>Caligus Genome Assembly.</title>
        <authorList>
            <person name="Gallardo-Escarate C."/>
        </authorList>
    </citation>
    <scope>NUCLEOTIDE SEQUENCE [LARGE SCALE GENOMIC DNA]</scope>
</reference>
<accession>A0A7T8JWF3</accession>
<organism evidence="1 2">
    <name type="scientific">Caligus rogercresseyi</name>
    <name type="common">Sea louse</name>
    <dbReference type="NCBI Taxonomy" id="217165"/>
    <lineage>
        <taxon>Eukaryota</taxon>
        <taxon>Metazoa</taxon>
        <taxon>Ecdysozoa</taxon>
        <taxon>Arthropoda</taxon>
        <taxon>Crustacea</taxon>
        <taxon>Multicrustacea</taxon>
        <taxon>Hexanauplia</taxon>
        <taxon>Copepoda</taxon>
        <taxon>Siphonostomatoida</taxon>
        <taxon>Caligidae</taxon>
        <taxon>Caligus</taxon>
    </lineage>
</organism>
<dbReference type="EMBL" id="CP045904">
    <property type="protein sequence ID" value="QQP36385.1"/>
    <property type="molecule type" value="Genomic_DNA"/>
</dbReference>
<proteinExistence type="predicted"/>
<gene>
    <name evidence="1" type="ORF">FKW44_021465</name>
</gene>
<protein>
    <submittedName>
        <fullName evidence="1">Uncharacterized protein</fullName>
    </submittedName>
</protein>
<keyword evidence="2" id="KW-1185">Reference proteome</keyword>
<sequence length="64" mass="7371">MEQTRRVPSSNWLARDTRPLLSTSLLTTPRPTCTEYSMSEGEILRKAYNMRSYQICSPSFLEGL</sequence>
<name>A0A7T8JWF3_CALRO</name>
<dbReference type="AlphaFoldDB" id="A0A7T8JWF3"/>
<evidence type="ECO:0000313" key="1">
    <source>
        <dbReference type="EMBL" id="QQP36385.1"/>
    </source>
</evidence>
<evidence type="ECO:0000313" key="2">
    <source>
        <dbReference type="Proteomes" id="UP000595437"/>
    </source>
</evidence>